<evidence type="ECO:0000313" key="1">
    <source>
        <dbReference type="EMBL" id="SHG28590.1"/>
    </source>
</evidence>
<gene>
    <name evidence="1" type="ORF">SAMN05444388_102135</name>
</gene>
<organism evidence="1 2">
    <name type="scientific">Flavobacterium johnsoniae</name>
    <name type="common">Cytophaga johnsonae</name>
    <dbReference type="NCBI Taxonomy" id="986"/>
    <lineage>
        <taxon>Bacteria</taxon>
        <taxon>Pseudomonadati</taxon>
        <taxon>Bacteroidota</taxon>
        <taxon>Flavobacteriia</taxon>
        <taxon>Flavobacteriales</taxon>
        <taxon>Flavobacteriaceae</taxon>
        <taxon>Flavobacterium</taxon>
    </lineage>
</organism>
<protein>
    <submittedName>
        <fullName evidence="1">Uncharacterized protein</fullName>
    </submittedName>
</protein>
<dbReference type="AlphaFoldDB" id="A0A1M5IL03"/>
<name>A0A1M5IL03_FLAJO</name>
<dbReference type="Proteomes" id="UP000184112">
    <property type="component" value="Unassembled WGS sequence"/>
</dbReference>
<evidence type="ECO:0000313" key="2">
    <source>
        <dbReference type="Proteomes" id="UP000184112"/>
    </source>
</evidence>
<dbReference type="EMBL" id="FQWH01000002">
    <property type="protein sequence ID" value="SHG28590.1"/>
    <property type="molecule type" value="Genomic_DNA"/>
</dbReference>
<proteinExistence type="predicted"/>
<dbReference type="RefSeq" id="WP_073408439.1">
    <property type="nucleotide sequence ID" value="NZ_FQWH01000002.1"/>
</dbReference>
<accession>A0A1M5IL03</accession>
<reference evidence="1 2" key="1">
    <citation type="submission" date="2016-11" db="EMBL/GenBank/DDBJ databases">
        <authorList>
            <person name="Jaros S."/>
            <person name="Januszkiewicz K."/>
            <person name="Wedrychowicz H."/>
        </authorList>
    </citation>
    <scope>NUCLEOTIDE SEQUENCE [LARGE SCALE GENOMIC DNA]</scope>
    <source>
        <strain evidence="1 2">DSM 6792</strain>
    </source>
</reference>
<sequence>MKKILIFLLISCNAFSQKAVYNKITSENSFKEYETKNGNLITIGDTLSIGLPANGREFLFITQANTPAGTVIANSKAVITKIKTIGNKTRGFKTYALFKGYGLPVYTEIESALEIGEIKEIIPHK</sequence>